<keyword evidence="2" id="KW-1185">Reference proteome</keyword>
<dbReference type="Pfam" id="PF10448">
    <property type="entry name" value="POC3_POC4"/>
    <property type="match status" value="1"/>
</dbReference>
<dbReference type="InterPro" id="IPR053720">
    <property type="entry name" value="Psm_Assembly_Chaperone"/>
</dbReference>
<dbReference type="Gene3D" id="3.30.230.90">
    <property type="match status" value="1"/>
</dbReference>
<name>A0ABR4NQL9_9SACH</name>
<comment type="caution">
    <text evidence="1">The sequence shown here is derived from an EMBL/GenBank/DDBJ whole genome shotgun (WGS) entry which is preliminary data.</text>
</comment>
<evidence type="ECO:0000313" key="1">
    <source>
        <dbReference type="EMBL" id="KAL3230485.1"/>
    </source>
</evidence>
<sequence>MQVRQLERQLPEEFGHGGVGRSVVSLKAVHYNNAVLLQVRLDGEMDSTYEVSSVGLKSSVGRPLALNNTGAVGGDGSDDEEEAMDYLADYKVVTRLGDSDDPKMNIVCTQIAELYYKLIGADNITATTVVISLSRKLWKGHDSNDRDFAVLVFLLQCIKDMYVSQ</sequence>
<dbReference type="EMBL" id="JBEVYD010000009">
    <property type="protein sequence ID" value="KAL3230485.1"/>
    <property type="molecule type" value="Genomic_DNA"/>
</dbReference>
<proteinExistence type="predicted"/>
<organism evidence="1 2">
    <name type="scientific">Nakaseomyces bracarensis</name>
    <dbReference type="NCBI Taxonomy" id="273131"/>
    <lineage>
        <taxon>Eukaryota</taxon>
        <taxon>Fungi</taxon>
        <taxon>Dikarya</taxon>
        <taxon>Ascomycota</taxon>
        <taxon>Saccharomycotina</taxon>
        <taxon>Saccharomycetes</taxon>
        <taxon>Saccharomycetales</taxon>
        <taxon>Saccharomycetaceae</taxon>
        <taxon>Nakaseomyces</taxon>
    </lineage>
</organism>
<gene>
    <name evidence="1" type="ORF">RNJ44_00934</name>
</gene>
<evidence type="ECO:0000313" key="2">
    <source>
        <dbReference type="Proteomes" id="UP001623330"/>
    </source>
</evidence>
<dbReference type="InterPro" id="IPR018854">
    <property type="entry name" value="Psome_chaperone_3/4"/>
</dbReference>
<reference evidence="1 2" key="1">
    <citation type="submission" date="2024-05" db="EMBL/GenBank/DDBJ databases">
        <title>Long read based assembly of the Candida bracarensis genome reveals expanded adhesin content.</title>
        <authorList>
            <person name="Marcet-Houben M."/>
            <person name="Ksiezopolska E."/>
            <person name="Gabaldon T."/>
        </authorList>
    </citation>
    <scope>NUCLEOTIDE SEQUENCE [LARGE SCALE GENOMIC DNA]</scope>
    <source>
        <strain evidence="1 2">CBM6</strain>
    </source>
</reference>
<protein>
    <recommendedName>
        <fullName evidence="3">Proteasome assembly chaperone 3</fullName>
    </recommendedName>
</protein>
<dbReference type="Proteomes" id="UP001623330">
    <property type="component" value="Unassembled WGS sequence"/>
</dbReference>
<evidence type="ECO:0008006" key="3">
    <source>
        <dbReference type="Google" id="ProtNLM"/>
    </source>
</evidence>
<accession>A0ABR4NQL9</accession>